<dbReference type="Pfam" id="PF03595">
    <property type="entry name" value="SLAC1"/>
    <property type="match status" value="1"/>
</dbReference>
<evidence type="ECO:0000256" key="4">
    <source>
        <dbReference type="ARBA" id="ARBA00023136"/>
    </source>
</evidence>
<feature type="transmembrane region" description="Helical" evidence="5">
    <location>
        <begin position="153"/>
        <end position="171"/>
    </location>
</feature>
<feature type="transmembrane region" description="Helical" evidence="5">
    <location>
        <begin position="12"/>
        <end position="33"/>
    </location>
</feature>
<accession>A0ABV3CAN1</accession>
<sequence length="321" mass="34350">MCERPGPWWAELPPAAGAAVMATCILSVGLHLTGFEALSLALFALGGLGWVLLAGEFLARLIGNRRRWLTEADTPPALTAVAATTVVGVRCSQEGWAGLAYGLLAVAALAWPVLVFTVVRRWQRRMPGSAFLVCVATQGLAALAATLCLDEEVAWLGDAALAAFALGLLLYAEALFRFDFREVCRGLGDQWIAGGALAISALAGSRLYVLPQWSGSGHEALRWLTLVLIVLDLAWYVVLLAAETRWPRPAYDIRRWSTVFPLGMSAAACLAVSDATGLRWLHSTGLVLLWIALGAWVVTAGALVRNLRDRRRPNPGARAGG</sequence>
<keyword evidence="3 5" id="KW-1133">Transmembrane helix</keyword>
<feature type="transmembrane region" description="Helical" evidence="5">
    <location>
        <begin position="285"/>
        <end position="304"/>
    </location>
</feature>
<keyword evidence="7" id="KW-1185">Reference proteome</keyword>
<organism evidence="6 7">
    <name type="scientific">Streptomyces narbonensis</name>
    <dbReference type="NCBI Taxonomy" id="67333"/>
    <lineage>
        <taxon>Bacteria</taxon>
        <taxon>Bacillati</taxon>
        <taxon>Actinomycetota</taxon>
        <taxon>Actinomycetes</taxon>
        <taxon>Kitasatosporales</taxon>
        <taxon>Streptomycetaceae</taxon>
        <taxon>Streptomyces</taxon>
    </lineage>
</organism>
<evidence type="ECO:0000313" key="7">
    <source>
        <dbReference type="Proteomes" id="UP001551329"/>
    </source>
</evidence>
<feature type="transmembrane region" description="Helical" evidence="5">
    <location>
        <begin position="99"/>
        <end position="118"/>
    </location>
</feature>
<dbReference type="RefSeq" id="WP_360019677.1">
    <property type="nucleotide sequence ID" value="NZ_JBEZAE010000009.1"/>
</dbReference>
<keyword evidence="4 5" id="KW-0472">Membrane</keyword>
<feature type="transmembrane region" description="Helical" evidence="5">
    <location>
        <begin position="40"/>
        <end position="62"/>
    </location>
</feature>
<feature type="transmembrane region" description="Helical" evidence="5">
    <location>
        <begin position="221"/>
        <end position="241"/>
    </location>
</feature>
<comment type="caution">
    <text evidence="6">The sequence shown here is derived from an EMBL/GenBank/DDBJ whole genome shotgun (WGS) entry which is preliminary data.</text>
</comment>
<evidence type="ECO:0000256" key="2">
    <source>
        <dbReference type="ARBA" id="ARBA00022692"/>
    </source>
</evidence>
<name>A0ABV3CAN1_9ACTN</name>
<evidence type="ECO:0000313" key="6">
    <source>
        <dbReference type="EMBL" id="MEU7071833.1"/>
    </source>
</evidence>
<feature type="transmembrane region" description="Helical" evidence="5">
    <location>
        <begin position="130"/>
        <end position="147"/>
    </location>
</feature>
<dbReference type="Proteomes" id="UP001551329">
    <property type="component" value="Unassembled WGS sequence"/>
</dbReference>
<comment type="subcellular location">
    <subcellularLocation>
        <location evidence="1">Membrane</location>
        <topology evidence="1">Multi-pass membrane protein</topology>
    </subcellularLocation>
</comment>
<dbReference type="Gene3D" id="1.50.10.150">
    <property type="entry name" value="Voltage-dependent anion channel"/>
    <property type="match status" value="1"/>
</dbReference>
<evidence type="ECO:0000256" key="1">
    <source>
        <dbReference type="ARBA" id="ARBA00004141"/>
    </source>
</evidence>
<gene>
    <name evidence="6" type="ORF">AB0A88_17060</name>
</gene>
<evidence type="ECO:0000256" key="5">
    <source>
        <dbReference type="SAM" id="Phobius"/>
    </source>
</evidence>
<dbReference type="InterPro" id="IPR038665">
    <property type="entry name" value="Voltage-dep_anion_channel_sf"/>
</dbReference>
<feature type="transmembrane region" description="Helical" evidence="5">
    <location>
        <begin position="191"/>
        <end position="209"/>
    </location>
</feature>
<proteinExistence type="predicted"/>
<dbReference type="EMBL" id="JBEZAE010000009">
    <property type="protein sequence ID" value="MEU7071833.1"/>
    <property type="molecule type" value="Genomic_DNA"/>
</dbReference>
<evidence type="ECO:0000256" key="3">
    <source>
        <dbReference type="ARBA" id="ARBA00022989"/>
    </source>
</evidence>
<reference evidence="6 7" key="1">
    <citation type="submission" date="2024-06" db="EMBL/GenBank/DDBJ databases">
        <title>The Natural Products Discovery Center: Release of the First 8490 Sequenced Strains for Exploring Actinobacteria Biosynthetic Diversity.</title>
        <authorList>
            <person name="Kalkreuter E."/>
            <person name="Kautsar S.A."/>
            <person name="Yang D."/>
            <person name="Bader C.D."/>
            <person name="Teijaro C.N."/>
            <person name="Fluegel L."/>
            <person name="Davis C.M."/>
            <person name="Simpson J.R."/>
            <person name="Lauterbach L."/>
            <person name="Steele A.D."/>
            <person name="Gui C."/>
            <person name="Meng S."/>
            <person name="Li G."/>
            <person name="Viehrig K."/>
            <person name="Ye F."/>
            <person name="Su P."/>
            <person name="Kiefer A.F."/>
            <person name="Nichols A."/>
            <person name="Cepeda A.J."/>
            <person name="Yan W."/>
            <person name="Fan B."/>
            <person name="Jiang Y."/>
            <person name="Adhikari A."/>
            <person name="Zheng C.-J."/>
            <person name="Schuster L."/>
            <person name="Cowan T.M."/>
            <person name="Smanski M.J."/>
            <person name="Chevrette M.G."/>
            <person name="De Carvalho L.P.S."/>
            <person name="Shen B."/>
        </authorList>
    </citation>
    <scope>NUCLEOTIDE SEQUENCE [LARGE SCALE GENOMIC DNA]</scope>
    <source>
        <strain evidence="6 7">NPDC045974</strain>
    </source>
</reference>
<dbReference type="InterPro" id="IPR004695">
    <property type="entry name" value="SLAC1/Mae1/Ssu1/TehA"/>
</dbReference>
<dbReference type="CDD" id="cd09319">
    <property type="entry name" value="TDT_like_1"/>
    <property type="match status" value="1"/>
</dbReference>
<keyword evidence="2 5" id="KW-0812">Transmembrane</keyword>
<feature type="transmembrane region" description="Helical" evidence="5">
    <location>
        <begin position="253"/>
        <end position="273"/>
    </location>
</feature>
<protein>
    <submittedName>
        <fullName evidence="6">Tellurite resistance/C4-dicarboxylate transporter family protein</fullName>
    </submittedName>
</protein>